<dbReference type="RefSeq" id="WP_353070103.1">
    <property type="nucleotide sequence ID" value="NZ_CP132932.1"/>
</dbReference>
<reference evidence="1" key="2">
    <citation type="journal article" date="2024" name="Environ. Microbiol.">
        <title>Genome analysis and description of Tunturibacter gen. nov. expands the diversity of Terriglobia in tundra soils.</title>
        <authorList>
            <person name="Messyasz A."/>
            <person name="Mannisto M.K."/>
            <person name="Kerkhof L.J."/>
            <person name="Haggblom M.M."/>
        </authorList>
    </citation>
    <scope>NUCLEOTIDE SEQUENCE</scope>
    <source>
        <strain evidence="1">M8UP23</strain>
    </source>
</reference>
<name>A0AAU7ZH45_9BACT</name>
<protein>
    <submittedName>
        <fullName evidence="1">Uncharacterized protein</fullName>
    </submittedName>
</protein>
<dbReference type="AlphaFoldDB" id="A0AAU7ZH45"/>
<reference evidence="1" key="1">
    <citation type="submission" date="2023-08" db="EMBL/GenBank/DDBJ databases">
        <authorList>
            <person name="Messyasz A."/>
            <person name="Mannisto M.K."/>
            <person name="Kerkhof L.J."/>
            <person name="Haggblom M."/>
        </authorList>
    </citation>
    <scope>NUCLEOTIDE SEQUENCE</scope>
    <source>
        <strain evidence="1">M8UP23</strain>
    </source>
</reference>
<dbReference type="KEGG" id="temp:RBB75_07870"/>
<evidence type="ECO:0000313" key="1">
    <source>
        <dbReference type="EMBL" id="XCB28228.1"/>
    </source>
</evidence>
<accession>A0AAU7ZH45</accession>
<sequence length="357" mass="40288">MNNNVEPIGEELCIFSPYAPKPGMLAAMARPERLEEIKELETSGLKIVWKVRGIISDSVPLSGEILEALNRPAHNLLFLNEDPLTIYLHAGGKRAVYYDFVGDEKHNLQYIEVQVESRLPSVALLLARRPLNAMLDVIARNFNLPLTLQRLELISPKDDGALISQALLPTNTKIVAGPLGGIVQAVPFAPYDAIYREALTSSSPFYRLLCAARMYEGTNTIRKWMKERCVERGIQDKLPSDPPVTQEELKEFGFAPEIIQGVKTTQDLFHKLKDMRDAIAHFLIERETGDVHVYLAEGVELERYATAAVALLHYAHNALESLRRFYTNKLESHRGMVLPMVQNRHEFIVRASDLGYE</sequence>
<proteinExistence type="predicted"/>
<dbReference type="EMBL" id="CP132932">
    <property type="protein sequence ID" value="XCB28228.1"/>
    <property type="molecule type" value="Genomic_DNA"/>
</dbReference>
<gene>
    <name evidence="1" type="ORF">RBB75_07870</name>
</gene>
<organism evidence="1">
    <name type="scientific">Tunturiibacter empetritectus</name>
    <dbReference type="NCBI Taxonomy" id="3069691"/>
    <lineage>
        <taxon>Bacteria</taxon>
        <taxon>Pseudomonadati</taxon>
        <taxon>Acidobacteriota</taxon>
        <taxon>Terriglobia</taxon>
        <taxon>Terriglobales</taxon>
        <taxon>Acidobacteriaceae</taxon>
        <taxon>Tunturiibacter</taxon>
    </lineage>
</organism>